<comment type="subunit">
    <text evidence="4">Homodimer.</text>
</comment>
<gene>
    <name evidence="14" type="ORF">HNQ71_006474</name>
</gene>
<evidence type="ECO:0000256" key="9">
    <source>
        <dbReference type="ARBA" id="ARBA00023004"/>
    </source>
</evidence>
<evidence type="ECO:0000256" key="11">
    <source>
        <dbReference type="ARBA" id="ARBA00048179"/>
    </source>
</evidence>
<sequence>MVMQKYLKSCLRMVGAGCLAVALTNSPAMGAEKLKVTLNWTPGNSDIGIQYADALGYYKEAGIDLEIEPGKGSGTTSQLVAAGSTDVGLANAASAISIAAKGAPIKIIAPIYQSPAWGIISLEDTPISRPKDLEGKTIAIPPGAADIPLFETMVKVNGVDRSKINVLSADAAAFIGLLAEKKVDAVSAAAGDVMIPLETKGVKTKAMWYKDYGAPIVGLSLIAREDKLKKNPDLYKRFVDATLRGMSAVIKNPEAAVDALRSRNPDAQPKSDLMEELTKYEIVNICGPGASGLGKPSADVWKVTGEVLTQTLGSLGDGGIETKYTEDYLPAQLPPCP</sequence>
<keyword evidence="6" id="KW-0479">Metal-binding</keyword>
<dbReference type="InterPro" id="IPR015168">
    <property type="entry name" value="SsuA/THI5"/>
</dbReference>
<keyword evidence="7" id="KW-0663">Pyridoxal phosphate</keyword>
<keyword evidence="12" id="KW-0732">Signal</keyword>
<evidence type="ECO:0000256" key="8">
    <source>
        <dbReference type="ARBA" id="ARBA00022977"/>
    </source>
</evidence>
<proteinExistence type="inferred from homology"/>
<feature type="chain" id="PRO_5032715376" description="Thiamine pyrimidine synthase" evidence="12">
    <location>
        <begin position="31"/>
        <end position="337"/>
    </location>
</feature>
<evidence type="ECO:0000256" key="10">
    <source>
        <dbReference type="ARBA" id="ARBA00033171"/>
    </source>
</evidence>
<dbReference type="AlphaFoldDB" id="A0A841PYD3"/>
<evidence type="ECO:0000256" key="6">
    <source>
        <dbReference type="ARBA" id="ARBA00022723"/>
    </source>
</evidence>
<evidence type="ECO:0000259" key="13">
    <source>
        <dbReference type="Pfam" id="PF09084"/>
    </source>
</evidence>
<protein>
    <recommendedName>
        <fullName evidence="10">Thiamine pyrimidine synthase</fullName>
    </recommendedName>
</protein>
<name>A0A841PYD3_9HYPH</name>
<feature type="signal peptide" evidence="12">
    <location>
        <begin position="1"/>
        <end position="30"/>
    </location>
</feature>
<dbReference type="RefSeq" id="WP_184877860.1">
    <property type="nucleotide sequence ID" value="NZ_JACHEF010000009.1"/>
</dbReference>
<accession>A0A841PYD3</accession>
<keyword evidence="8" id="KW-0784">Thiamine biosynthesis</keyword>
<keyword evidence="15" id="KW-1185">Reference proteome</keyword>
<evidence type="ECO:0000256" key="1">
    <source>
        <dbReference type="ARBA" id="ARBA00003469"/>
    </source>
</evidence>
<dbReference type="SUPFAM" id="SSF53850">
    <property type="entry name" value="Periplasmic binding protein-like II"/>
    <property type="match status" value="1"/>
</dbReference>
<dbReference type="Gene3D" id="3.40.190.10">
    <property type="entry name" value="Periplasmic binding protein-like II"/>
    <property type="match status" value="2"/>
</dbReference>
<evidence type="ECO:0000256" key="3">
    <source>
        <dbReference type="ARBA" id="ARBA00009406"/>
    </source>
</evidence>
<dbReference type="EMBL" id="JACHEF010000009">
    <property type="protein sequence ID" value="MBB6413765.1"/>
    <property type="molecule type" value="Genomic_DNA"/>
</dbReference>
<comment type="function">
    <text evidence="1">Responsible for the formation of the pyrimidine heterocycle in the thiamine biosynthesis pathway. Catalyzes the formation of hydroxymethylpyrimidine phosphate (HMP-P) from histidine and pyridoxal phosphate (PLP). The protein uses PLP and the active site histidine to form HMP-P, generating an inactive enzyme. The enzyme can only undergo a single turnover, which suggests it is a suicide enzyme.</text>
</comment>
<dbReference type="Proteomes" id="UP000556329">
    <property type="component" value="Unassembled WGS sequence"/>
</dbReference>
<dbReference type="PANTHER" id="PTHR31528:SF1">
    <property type="entry name" value="4-AMINO-5-HYDROXYMETHYL-2-METHYLPYRIMIDINE PHOSPHATE SYNTHASE THI11-RELATED"/>
    <property type="match status" value="1"/>
</dbReference>
<feature type="domain" description="SsuA/THI5-like" evidence="13">
    <location>
        <begin position="47"/>
        <end position="256"/>
    </location>
</feature>
<dbReference type="Pfam" id="PF09084">
    <property type="entry name" value="NMT1"/>
    <property type="match status" value="1"/>
</dbReference>
<organism evidence="14 15">
    <name type="scientific">Mesorhizobium sangaii</name>
    <dbReference type="NCBI Taxonomy" id="505389"/>
    <lineage>
        <taxon>Bacteria</taxon>
        <taxon>Pseudomonadati</taxon>
        <taxon>Pseudomonadota</taxon>
        <taxon>Alphaproteobacteria</taxon>
        <taxon>Hyphomicrobiales</taxon>
        <taxon>Phyllobacteriaceae</taxon>
        <taxon>Mesorhizobium</taxon>
    </lineage>
</organism>
<evidence type="ECO:0000313" key="14">
    <source>
        <dbReference type="EMBL" id="MBB6413765.1"/>
    </source>
</evidence>
<keyword evidence="5" id="KW-0808">Transferase</keyword>
<comment type="similarity">
    <text evidence="3">Belongs to the NMT1/THI5 family.</text>
</comment>
<evidence type="ECO:0000256" key="7">
    <source>
        <dbReference type="ARBA" id="ARBA00022898"/>
    </source>
</evidence>
<dbReference type="GO" id="GO:0009228">
    <property type="term" value="P:thiamine biosynthetic process"/>
    <property type="evidence" value="ECO:0007669"/>
    <property type="project" value="UniProtKB-KW"/>
</dbReference>
<keyword evidence="9" id="KW-0408">Iron</keyword>
<dbReference type="PANTHER" id="PTHR31528">
    <property type="entry name" value="4-AMINO-5-HYDROXYMETHYL-2-METHYLPYRIMIDINE PHOSPHATE SYNTHASE THI11-RELATED"/>
    <property type="match status" value="1"/>
</dbReference>
<evidence type="ECO:0000256" key="12">
    <source>
        <dbReference type="SAM" id="SignalP"/>
    </source>
</evidence>
<evidence type="ECO:0000256" key="2">
    <source>
        <dbReference type="ARBA" id="ARBA00004948"/>
    </source>
</evidence>
<comment type="pathway">
    <text evidence="2">Cofactor biosynthesis; thiamine diphosphate biosynthesis.</text>
</comment>
<evidence type="ECO:0000256" key="5">
    <source>
        <dbReference type="ARBA" id="ARBA00022679"/>
    </source>
</evidence>
<comment type="catalytic activity">
    <reaction evidence="11">
        <text>N(6)-(pyridoxal phosphate)-L-lysyl-[4-amino-5-hydroxymethyl-2-methylpyrimidine phosphate synthase] + L-histidyl-[4-amino-5-hydroxymethyl-2-methylpyrimidine phosphate synthase] + 2 Fe(3+) + 4 H2O = L-lysyl-[4-amino-5-hydroxymethyl-2-methylpyrimidine phosphate synthase] + (2S)-2-amino-5-hydroxy-4-oxopentanoyl-[4-amino-5-hydroxymethyl-2-methylpyrimidine phosphate synthase] + 4-amino-2-methyl-5-(phosphooxymethyl)pyrimidine + 3-oxopropanoate + 2 Fe(2+) + 2 H(+)</text>
        <dbReference type="Rhea" id="RHEA:65756"/>
        <dbReference type="Rhea" id="RHEA-COMP:16892"/>
        <dbReference type="Rhea" id="RHEA-COMP:16893"/>
        <dbReference type="Rhea" id="RHEA-COMP:16894"/>
        <dbReference type="Rhea" id="RHEA-COMP:16895"/>
        <dbReference type="ChEBI" id="CHEBI:15377"/>
        <dbReference type="ChEBI" id="CHEBI:15378"/>
        <dbReference type="ChEBI" id="CHEBI:29033"/>
        <dbReference type="ChEBI" id="CHEBI:29034"/>
        <dbReference type="ChEBI" id="CHEBI:29969"/>
        <dbReference type="ChEBI" id="CHEBI:29979"/>
        <dbReference type="ChEBI" id="CHEBI:33190"/>
        <dbReference type="ChEBI" id="CHEBI:58354"/>
        <dbReference type="ChEBI" id="CHEBI:143915"/>
        <dbReference type="ChEBI" id="CHEBI:157692"/>
    </reaction>
    <physiologicalReaction direction="left-to-right" evidence="11">
        <dbReference type="Rhea" id="RHEA:65757"/>
    </physiologicalReaction>
</comment>
<dbReference type="GO" id="GO:0016740">
    <property type="term" value="F:transferase activity"/>
    <property type="evidence" value="ECO:0007669"/>
    <property type="project" value="UniProtKB-KW"/>
</dbReference>
<evidence type="ECO:0000313" key="15">
    <source>
        <dbReference type="Proteomes" id="UP000556329"/>
    </source>
</evidence>
<dbReference type="GO" id="GO:0046872">
    <property type="term" value="F:metal ion binding"/>
    <property type="evidence" value="ECO:0007669"/>
    <property type="project" value="UniProtKB-KW"/>
</dbReference>
<evidence type="ECO:0000256" key="4">
    <source>
        <dbReference type="ARBA" id="ARBA00011738"/>
    </source>
</evidence>
<dbReference type="InterPro" id="IPR027939">
    <property type="entry name" value="NMT1/THI5"/>
</dbReference>
<comment type="caution">
    <text evidence="14">The sequence shown here is derived from an EMBL/GenBank/DDBJ whole genome shotgun (WGS) entry which is preliminary data.</text>
</comment>
<reference evidence="14 15" key="1">
    <citation type="submission" date="2020-08" db="EMBL/GenBank/DDBJ databases">
        <title>Genomic Encyclopedia of Type Strains, Phase IV (KMG-IV): sequencing the most valuable type-strain genomes for metagenomic binning, comparative biology and taxonomic classification.</title>
        <authorList>
            <person name="Goeker M."/>
        </authorList>
    </citation>
    <scope>NUCLEOTIDE SEQUENCE [LARGE SCALE GENOMIC DNA]</scope>
    <source>
        <strain evidence="14 15">DSM 100039</strain>
    </source>
</reference>